<name>A0A0S3RYQ9_PHAAN</name>
<organism evidence="1 2">
    <name type="scientific">Vigna angularis var. angularis</name>
    <dbReference type="NCBI Taxonomy" id="157739"/>
    <lineage>
        <taxon>Eukaryota</taxon>
        <taxon>Viridiplantae</taxon>
        <taxon>Streptophyta</taxon>
        <taxon>Embryophyta</taxon>
        <taxon>Tracheophyta</taxon>
        <taxon>Spermatophyta</taxon>
        <taxon>Magnoliopsida</taxon>
        <taxon>eudicotyledons</taxon>
        <taxon>Gunneridae</taxon>
        <taxon>Pentapetalae</taxon>
        <taxon>rosids</taxon>
        <taxon>fabids</taxon>
        <taxon>Fabales</taxon>
        <taxon>Fabaceae</taxon>
        <taxon>Papilionoideae</taxon>
        <taxon>50 kb inversion clade</taxon>
        <taxon>NPAAA clade</taxon>
        <taxon>indigoferoid/millettioid clade</taxon>
        <taxon>Phaseoleae</taxon>
        <taxon>Vigna</taxon>
    </lineage>
</organism>
<dbReference type="Proteomes" id="UP000291084">
    <property type="component" value="Chromosome 4"/>
</dbReference>
<reference evidence="1 2" key="1">
    <citation type="journal article" date="2015" name="Sci. Rep.">
        <title>The power of single molecule real-time sequencing technology in the de novo assembly of a eukaryotic genome.</title>
        <authorList>
            <person name="Sakai H."/>
            <person name="Naito K."/>
            <person name="Ogiso-Tanaka E."/>
            <person name="Takahashi Y."/>
            <person name="Iseki K."/>
            <person name="Muto C."/>
            <person name="Satou K."/>
            <person name="Teruya K."/>
            <person name="Shiroma A."/>
            <person name="Shimoji M."/>
            <person name="Hirano T."/>
            <person name="Itoh T."/>
            <person name="Kaga A."/>
            <person name="Tomooka N."/>
        </authorList>
    </citation>
    <scope>NUCLEOTIDE SEQUENCE [LARGE SCALE GENOMIC DNA]</scope>
    <source>
        <strain evidence="2">cv. Shumari</strain>
    </source>
</reference>
<dbReference type="EMBL" id="AP015037">
    <property type="protein sequence ID" value="BAT85726.1"/>
    <property type="molecule type" value="Genomic_DNA"/>
</dbReference>
<protein>
    <submittedName>
        <fullName evidence="1">Uncharacterized protein</fullName>
    </submittedName>
</protein>
<keyword evidence="2" id="KW-1185">Reference proteome</keyword>
<sequence>MSMGIAVYELITKRRLHNWKHAMIGEELMHILQWHVVTENVQPFYLILEMCINLARGSIWVVLLSCQGNLGN</sequence>
<dbReference type="AlphaFoldDB" id="A0A0S3RYQ9"/>
<accession>A0A0S3RYQ9</accession>
<evidence type="ECO:0000313" key="1">
    <source>
        <dbReference type="EMBL" id="BAT85726.1"/>
    </source>
</evidence>
<gene>
    <name evidence="1" type="primary">Vigan.04G330400</name>
    <name evidence="1" type="ORF">VIGAN_04330400</name>
</gene>
<evidence type="ECO:0000313" key="2">
    <source>
        <dbReference type="Proteomes" id="UP000291084"/>
    </source>
</evidence>
<proteinExistence type="predicted"/>